<dbReference type="EMBL" id="CP047895">
    <property type="protein sequence ID" value="QHL90424.1"/>
    <property type="molecule type" value="Genomic_DNA"/>
</dbReference>
<dbReference type="Proteomes" id="UP000464468">
    <property type="component" value="Chromosome"/>
</dbReference>
<gene>
    <name evidence="1" type="ORF">GVO57_05700</name>
</gene>
<dbReference type="AlphaFoldDB" id="A0A7Z2NWB1"/>
<reference evidence="1 2" key="1">
    <citation type="submission" date="2020-01" db="EMBL/GenBank/DDBJ databases">
        <title>Sphingomonas sp. C33 whole genome sequece.</title>
        <authorList>
            <person name="Park C."/>
        </authorList>
    </citation>
    <scope>NUCLEOTIDE SEQUENCE [LARGE SCALE GENOMIC DNA]</scope>
    <source>
        <strain evidence="1 2">C33</strain>
    </source>
</reference>
<dbReference type="KEGG" id="schy:GVO57_05700"/>
<accession>A0A7Z2NWB1</accession>
<name>A0A7Z2NWB1_9SPHN</name>
<dbReference type="RefSeq" id="WP_160592352.1">
    <property type="nucleotide sequence ID" value="NZ_CP047895.1"/>
</dbReference>
<sequence length="65" mass="6738">MAADIEMRGYTIPDAMAIVPPADGTPVPDGLAGLPRTPAAYRPAERFGNHQGLLINRALPIGGGK</sequence>
<evidence type="ECO:0000313" key="2">
    <source>
        <dbReference type="Proteomes" id="UP000464468"/>
    </source>
</evidence>
<protein>
    <submittedName>
        <fullName evidence="1">Uncharacterized protein</fullName>
    </submittedName>
</protein>
<keyword evidence="2" id="KW-1185">Reference proteome</keyword>
<evidence type="ECO:0000313" key="1">
    <source>
        <dbReference type="EMBL" id="QHL90424.1"/>
    </source>
</evidence>
<organism evidence="1 2">
    <name type="scientific">Sphingomonas changnyeongensis</name>
    <dbReference type="NCBI Taxonomy" id="2698679"/>
    <lineage>
        <taxon>Bacteria</taxon>
        <taxon>Pseudomonadati</taxon>
        <taxon>Pseudomonadota</taxon>
        <taxon>Alphaproteobacteria</taxon>
        <taxon>Sphingomonadales</taxon>
        <taxon>Sphingomonadaceae</taxon>
        <taxon>Sphingomonas</taxon>
    </lineage>
</organism>
<proteinExistence type="predicted"/>